<dbReference type="Proteomes" id="UP001196136">
    <property type="component" value="Unassembled WGS sequence"/>
</dbReference>
<keyword evidence="3" id="KW-1185">Reference proteome</keyword>
<keyword evidence="1" id="KW-0732">Signal</keyword>
<evidence type="ECO:0000313" key="2">
    <source>
        <dbReference type="EMBL" id="MBW8201914.1"/>
    </source>
</evidence>
<reference evidence="2 3" key="1">
    <citation type="submission" date="2021-08" db="EMBL/GenBank/DDBJ databases">
        <title>Muricauda profundi sp. nov., a marine bacterium isolated from deep seawater of the Mariana Trench.</title>
        <authorList>
            <person name="Wei Y."/>
        </authorList>
    </citation>
    <scope>NUCLEOTIDE SEQUENCE [LARGE SCALE GENOMIC DNA]</scope>
    <source>
        <strain evidence="2 3">W52</strain>
    </source>
</reference>
<dbReference type="RefSeq" id="WP_220115195.1">
    <property type="nucleotide sequence ID" value="NZ_JAHZSV010000054.1"/>
</dbReference>
<feature type="non-terminal residue" evidence="2">
    <location>
        <position position="1"/>
    </location>
</feature>
<sequence length="149" mass="16977">FHPPQVVYYARFLQTTAFLSLVLLSTTLMAHVGNSECNKGCTTLSIQDITFIEPEEEIHLGFDTAPYLPEGFDPYEGMGTVEDRIPFIEEEVEIHLGFDTAPYLPEGFNPYEGMVFDIDEIEVVEMEENIELDFDIQRYLPKGFNALAK</sequence>
<dbReference type="Gene3D" id="3.30.70.3110">
    <property type="match status" value="1"/>
</dbReference>
<accession>A0ABS7EWD7</accession>
<name>A0ABS7EWD7_9FLAO</name>
<feature type="signal peptide" evidence="1">
    <location>
        <begin position="1"/>
        <end position="30"/>
    </location>
</feature>
<dbReference type="EMBL" id="JAHZSV010000054">
    <property type="protein sequence ID" value="MBW8201914.1"/>
    <property type="molecule type" value="Genomic_DNA"/>
</dbReference>
<proteinExistence type="predicted"/>
<protein>
    <submittedName>
        <fullName evidence="2">Uncharacterized protein</fullName>
    </submittedName>
</protein>
<comment type="caution">
    <text evidence="2">The sequence shown here is derived from an EMBL/GenBank/DDBJ whole genome shotgun (WGS) entry which is preliminary data.</text>
</comment>
<organism evidence="2 3">
    <name type="scientific">Flagellimonas abyssi</name>
    <dbReference type="NCBI Taxonomy" id="2864871"/>
    <lineage>
        <taxon>Bacteria</taxon>
        <taxon>Pseudomonadati</taxon>
        <taxon>Bacteroidota</taxon>
        <taxon>Flavobacteriia</taxon>
        <taxon>Flavobacteriales</taxon>
        <taxon>Flavobacteriaceae</taxon>
        <taxon>Flagellimonas</taxon>
    </lineage>
</organism>
<evidence type="ECO:0000256" key="1">
    <source>
        <dbReference type="SAM" id="SignalP"/>
    </source>
</evidence>
<feature type="chain" id="PRO_5046937987" evidence="1">
    <location>
        <begin position="31"/>
        <end position="149"/>
    </location>
</feature>
<evidence type="ECO:0000313" key="3">
    <source>
        <dbReference type="Proteomes" id="UP001196136"/>
    </source>
</evidence>
<gene>
    <name evidence="2" type="ORF">K1F36_18985</name>
</gene>